<dbReference type="InterPro" id="IPR036640">
    <property type="entry name" value="ABC1_TM_sf"/>
</dbReference>
<evidence type="ECO:0000259" key="9">
    <source>
        <dbReference type="PROSITE" id="PS50929"/>
    </source>
</evidence>
<evidence type="ECO:0000256" key="6">
    <source>
        <dbReference type="ARBA" id="ARBA00023136"/>
    </source>
</evidence>
<evidence type="ECO:0000256" key="1">
    <source>
        <dbReference type="ARBA" id="ARBA00004651"/>
    </source>
</evidence>
<feature type="transmembrane region" description="Helical" evidence="7">
    <location>
        <begin position="180"/>
        <end position="203"/>
    </location>
</feature>
<dbReference type="Gene3D" id="1.20.1560.10">
    <property type="entry name" value="ABC transporter type 1, transmembrane domain"/>
    <property type="match status" value="1"/>
</dbReference>
<sequence length="619" mass="66490">MQLTETENQAYFDKHKAREKACAAWLKQQGKAVRKPVLLAAAAGIANGLGVIGQSAALAFILQAVIIDKLPWTSLITPFMVLAAVFILRSVCVYLHQTWGFEAGAQVRASVRQRLFDRFLTLGPAAIKQRQSGELAAVTLEQVDALENYFSRYLPQQMIVGVLPLIMIGVVMPVNWVVGLIFLVTGPLVPVFMALVGMGAASANRSQFLAMARMSGYFLDRLQGLETLKLFGQATRELTNINKIADGFREKTMAVLRIAFLSSAILEFFSAVAVALVAVYVGLGLLGLVHFGPAEQISLGESLFVLLLAPEFFMPLRQLAINYHDRAAALGAADAILAILEQDAEASSDSDCTLVPKLQLGNPEGEALGNRSCVALPPASMQVAASRDGKLELLSPSSQAGVWELANLIEFNNVSKSYGKRQVLTGINLRIAAGEKIALVGESGAGKTTLLNLLLGFEASTEGRVLLNGLPVNRECAAKAIAWVGQNAYIFHGTIKDNIALTDPDASEQRVIDAAQAAGVTEFSAQLPEGLLTPIGERGYGLSGGQVQRIALARVFLKNADIILLDEPTANLDAANKALLLDVIDRLFADKTLIIASHDPDVIQRMNRRIALQQGRLVS</sequence>
<gene>
    <name evidence="10" type="ORF">B0F88_10815</name>
</gene>
<dbReference type="GO" id="GO:0005886">
    <property type="term" value="C:plasma membrane"/>
    <property type="evidence" value="ECO:0007669"/>
    <property type="project" value="UniProtKB-SubCell"/>
</dbReference>
<feature type="transmembrane region" description="Helical" evidence="7">
    <location>
        <begin position="258"/>
        <end position="291"/>
    </location>
</feature>
<dbReference type="InterPro" id="IPR014216">
    <property type="entry name" value="ABC_transptr_CydD"/>
</dbReference>
<dbReference type="SUPFAM" id="SSF52540">
    <property type="entry name" value="P-loop containing nucleoside triphosphate hydrolases"/>
    <property type="match status" value="1"/>
</dbReference>
<dbReference type="InterPro" id="IPR027417">
    <property type="entry name" value="P-loop_NTPase"/>
</dbReference>
<dbReference type="PANTHER" id="PTHR24221:SF261">
    <property type="entry name" value="GLUTATHIONE_L-CYSTEINE TRANSPORT SYSTEM ATP-BINDING_PERMEASE PROTEIN CYDD"/>
    <property type="match status" value="1"/>
</dbReference>
<dbReference type="NCBIfam" id="TIGR02857">
    <property type="entry name" value="CydD"/>
    <property type="match status" value="1"/>
</dbReference>
<feature type="domain" description="ABC transmembrane type-1" evidence="9">
    <location>
        <begin position="38"/>
        <end position="328"/>
    </location>
</feature>
<keyword evidence="6 7" id="KW-0472">Membrane</keyword>
<accession>A0A2S6GZS8</accession>
<evidence type="ECO:0000256" key="4">
    <source>
        <dbReference type="ARBA" id="ARBA00022840"/>
    </source>
</evidence>
<keyword evidence="2 7" id="KW-0812">Transmembrane</keyword>
<dbReference type="InterPro" id="IPR039421">
    <property type="entry name" value="Type_1_exporter"/>
</dbReference>
<dbReference type="AlphaFoldDB" id="A0A2S6GZS8"/>
<feature type="domain" description="ABC transporter" evidence="8">
    <location>
        <begin position="409"/>
        <end position="618"/>
    </location>
</feature>
<keyword evidence="11" id="KW-1185">Reference proteome</keyword>
<dbReference type="GO" id="GO:0140359">
    <property type="term" value="F:ABC-type transporter activity"/>
    <property type="evidence" value="ECO:0007669"/>
    <property type="project" value="InterPro"/>
</dbReference>
<dbReference type="Pfam" id="PF00664">
    <property type="entry name" value="ABC_membrane"/>
    <property type="match status" value="1"/>
</dbReference>
<dbReference type="InterPro" id="IPR003593">
    <property type="entry name" value="AAA+_ATPase"/>
</dbReference>
<feature type="transmembrane region" description="Helical" evidence="7">
    <location>
        <begin position="37"/>
        <end position="66"/>
    </location>
</feature>
<dbReference type="GO" id="GO:0034040">
    <property type="term" value="F:ATPase-coupled lipid transmembrane transporter activity"/>
    <property type="evidence" value="ECO:0007669"/>
    <property type="project" value="TreeGrafter"/>
</dbReference>
<dbReference type="SUPFAM" id="SSF90123">
    <property type="entry name" value="ABC transporter transmembrane region"/>
    <property type="match status" value="1"/>
</dbReference>
<evidence type="ECO:0000256" key="7">
    <source>
        <dbReference type="SAM" id="Phobius"/>
    </source>
</evidence>
<dbReference type="RefSeq" id="WP_181049883.1">
    <property type="nucleotide sequence ID" value="NZ_PTIY01000008.1"/>
</dbReference>
<dbReference type="InterPro" id="IPR011527">
    <property type="entry name" value="ABC1_TM_dom"/>
</dbReference>
<dbReference type="SMART" id="SM00382">
    <property type="entry name" value="AAA"/>
    <property type="match status" value="1"/>
</dbReference>
<dbReference type="GO" id="GO:0016887">
    <property type="term" value="F:ATP hydrolysis activity"/>
    <property type="evidence" value="ECO:0007669"/>
    <property type="project" value="InterPro"/>
</dbReference>
<evidence type="ECO:0000256" key="3">
    <source>
        <dbReference type="ARBA" id="ARBA00022741"/>
    </source>
</evidence>
<feature type="transmembrane region" description="Helical" evidence="7">
    <location>
        <begin position="72"/>
        <end position="95"/>
    </location>
</feature>
<dbReference type="EMBL" id="PTIY01000008">
    <property type="protein sequence ID" value="PPK70660.1"/>
    <property type="molecule type" value="Genomic_DNA"/>
</dbReference>
<dbReference type="GO" id="GO:0042883">
    <property type="term" value="P:cysteine transport"/>
    <property type="evidence" value="ECO:0007669"/>
    <property type="project" value="InterPro"/>
</dbReference>
<dbReference type="Pfam" id="PF00005">
    <property type="entry name" value="ABC_tran"/>
    <property type="match status" value="1"/>
</dbReference>
<keyword evidence="4 10" id="KW-0067">ATP-binding</keyword>
<name>A0A2S6GZS8_9GAMM</name>
<evidence type="ECO:0000256" key="2">
    <source>
        <dbReference type="ARBA" id="ARBA00022692"/>
    </source>
</evidence>
<evidence type="ECO:0000256" key="5">
    <source>
        <dbReference type="ARBA" id="ARBA00022989"/>
    </source>
</evidence>
<evidence type="ECO:0000313" key="11">
    <source>
        <dbReference type="Proteomes" id="UP000238071"/>
    </source>
</evidence>
<organism evidence="10 11">
    <name type="scientific">Methylobacter tundripaludum</name>
    <dbReference type="NCBI Taxonomy" id="173365"/>
    <lineage>
        <taxon>Bacteria</taxon>
        <taxon>Pseudomonadati</taxon>
        <taxon>Pseudomonadota</taxon>
        <taxon>Gammaproteobacteria</taxon>
        <taxon>Methylococcales</taxon>
        <taxon>Methylococcaceae</taxon>
        <taxon>Methylobacter</taxon>
    </lineage>
</organism>
<keyword evidence="3" id="KW-0547">Nucleotide-binding</keyword>
<dbReference type="PANTHER" id="PTHR24221">
    <property type="entry name" value="ATP-BINDING CASSETTE SUB-FAMILY B"/>
    <property type="match status" value="1"/>
</dbReference>
<feature type="transmembrane region" description="Helical" evidence="7">
    <location>
        <begin position="158"/>
        <end position="174"/>
    </location>
</feature>
<proteinExistence type="predicted"/>
<dbReference type="PROSITE" id="PS50893">
    <property type="entry name" value="ABC_TRANSPORTER_2"/>
    <property type="match status" value="1"/>
</dbReference>
<comment type="subcellular location">
    <subcellularLocation>
        <location evidence="1">Cell membrane</location>
        <topology evidence="1">Multi-pass membrane protein</topology>
    </subcellularLocation>
</comment>
<keyword evidence="5 7" id="KW-1133">Transmembrane helix</keyword>
<dbReference type="Proteomes" id="UP000238071">
    <property type="component" value="Unassembled WGS sequence"/>
</dbReference>
<dbReference type="CDD" id="cd18584">
    <property type="entry name" value="ABC_6TM_AarD_CydD"/>
    <property type="match status" value="1"/>
</dbReference>
<dbReference type="Gene3D" id="3.40.50.300">
    <property type="entry name" value="P-loop containing nucleotide triphosphate hydrolases"/>
    <property type="match status" value="1"/>
</dbReference>
<protein>
    <submittedName>
        <fullName evidence="10">ATP-binding cassette subfamily C protein CydD</fullName>
    </submittedName>
</protein>
<evidence type="ECO:0000313" key="10">
    <source>
        <dbReference type="EMBL" id="PPK70660.1"/>
    </source>
</evidence>
<dbReference type="GO" id="GO:0005524">
    <property type="term" value="F:ATP binding"/>
    <property type="evidence" value="ECO:0007669"/>
    <property type="project" value="UniProtKB-KW"/>
</dbReference>
<reference evidence="10 11" key="1">
    <citation type="submission" date="2018-02" db="EMBL/GenBank/DDBJ databases">
        <title>Subsurface microbial communities from deep shales in Ohio and West Virginia, USA.</title>
        <authorList>
            <person name="Wrighton K."/>
        </authorList>
    </citation>
    <scope>NUCLEOTIDE SEQUENCE [LARGE SCALE GENOMIC DNA]</scope>
    <source>
        <strain evidence="10 11">OWC-G53F</strain>
    </source>
</reference>
<comment type="caution">
    <text evidence="10">The sequence shown here is derived from an EMBL/GenBank/DDBJ whole genome shotgun (WGS) entry which is preliminary data.</text>
</comment>
<dbReference type="PROSITE" id="PS50929">
    <property type="entry name" value="ABC_TM1F"/>
    <property type="match status" value="1"/>
</dbReference>
<evidence type="ECO:0000259" key="8">
    <source>
        <dbReference type="PROSITE" id="PS50893"/>
    </source>
</evidence>
<dbReference type="InterPro" id="IPR003439">
    <property type="entry name" value="ABC_transporter-like_ATP-bd"/>
</dbReference>